<dbReference type="InterPro" id="IPR011006">
    <property type="entry name" value="CheY-like_superfamily"/>
</dbReference>
<dbReference type="InterPro" id="IPR036388">
    <property type="entry name" value="WH-like_DNA-bd_sf"/>
</dbReference>
<dbReference type="PANTHER" id="PTHR35807">
    <property type="entry name" value="TRANSCRIPTIONAL REGULATOR REDD-RELATED"/>
    <property type="match status" value="1"/>
</dbReference>
<evidence type="ECO:0000256" key="1">
    <source>
        <dbReference type="ARBA" id="ARBA00018672"/>
    </source>
</evidence>
<evidence type="ECO:0000256" key="2">
    <source>
        <dbReference type="ARBA" id="ARBA00023125"/>
    </source>
</evidence>
<dbReference type="SUPFAM" id="SSF52172">
    <property type="entry name" value="CheY-like"/>
    <property type="match status" value="1"/>
</dbReference>
<dbReference type="GO" id="GO:0006355">
    <property type="term" value="P:regulation of DNA-templated transcription"/>
    <property type="evidence" value="ECO:0007669"/>
    <property type="project" value="InterPro"/>
</dbReference>
<comment type="function">
    <text evidence="3">May play the central regulatory role in sporulation. It may be an element of the effector pathway responsible for the activation of sporulation genes in response to nutritional stress. Spo0A may act in concert with spo0H (a sigma factor) to control the expression of some genes that are critical to the sporulation process.</text>
</comment>
<organism evidence="6 7">
    <name type="scientific">Anaerofilum hominis</name>
    <dbReference type="NCBI Taxonomy" id="2763016"/>
    <lineage>
        <taxon>Bacteria</taxon>
        <taxon>Bacillati</taxon>
        <taxon>Bacillota</taxon>
        <taxon>Clostridia</taxon>
        <taxon>Eubacteriales</taxon>
        <taxon>Oscillospiraceae</taxon>
        <taxon>Anaerofilum</taxon>
    </lineage>
</organism>
<sequence>MSMTILAVDDEPIALDVLCRAVRQAVPGCALSAFTDPRAALEQVKCGALSPDAAFLDVAMFDLTGLELAKLLKDVCAGVNIIFVTGHAEYMEEAFHLHASGYVLKPAQPEAVRRELDDLRHPVKRGEDSRLRVQCFGSFAVFCGDRPLEFSRSKTKELFAYLVSRRGAVCTVQELAAVLWEDRPCSPALQSHLRQLVKDLSDTLAAVGASGVLFKERGRLAVLPDAFSCDYYDFIRGDVQMVNAYMGEYMAQYSWAEFVVAYLDRH</sequence>
<proteinExistence type="predicted"/>
<dbReference type="InterPro" id="IPR016032">
    <property type="entry name" value="Sig_transdc_resp-reg_C-effctor"/>
</dbReference>
<dbReference type="PANTHER" id="PTHR35807:SF1">
    <property type="entry name" value="TRANSCRIPTIONAL REGULATOR REDD"/>
    <property type="match status" value="1"/>
</dbReference>
<dbReference type="Pfam" id="PF00072">
    <property type="entry name" value="Response_reg"/>
    <property type="match status" value="1"/>
</dbReference>
<accession>A0A923I8I5</accession>
<dbReference type="AlphaFoldDB" id="A0A923I8I5"/>
<dbReference type="RefSeq" id="WP_186886579.1">
    <property type="nucleotide sequence ID" value="NZ_JACONZ010000001.1"/>
</dbReference>
<keyword evidence="2" id="KW-0238">DNA-binding</keyword>
<comment type="caution">
    <text evidence="6">The sequence shown here is derived from an EMBL/GenBank/DDBJ whole genome shotgun (WGS) entry which is preliminary data.</text>
</comment>
<evidence type="ECO:0000256" key="3">
    <source>
        <dbReference type="ARBA" id="ARBA00024867"/>
    </source>
</evidence>
<dbReference type="SUPFAM" id="SSF46894">
    <property type="entry name" value="C-terminal effector domain of the bipartite response regulators"/>
    <property type="match status" value="1"/>
</dbReference>
<dbReference type="GO" id="GO:0000160">
    <property type="term" value="P:phosphorelay signal transduction system"/>
    <property type="evidence" value="ECO:0007669"/>
    <property type="project" value="InterPro"/>
</dbReference>
<protein>
    <recommendedName>
        <fullName evidence="1">Stage 0 sporulation protein A homolog</fullName>
    </recommendedName>
</protein>
<dbReference type="EMBL" id="JACONZ010000001">
    <property type="protein sequence ID" value="MBC5580213.1"/>
    <property type="molecule type" value="Genomic_DNA"/>
</dbReference>
<evidence type="ECO:0000256" key="4">
    <source>
        <dbReference type="PROSITE-ProRule" id="PRU00169"/>
    </source>
</evidence>
<feature type="modified residue" description="4-aspartylphosphate" evidence="4">
    <location>
        <position position="57"/>
    </location>
</feature>
<dbReference type="Gene3D" id="1.10.10.10">
    <property type="entry name" value="Winged helix-like DNA-binding domain superfamily/Winged helix DNA-binding domain"/>
    <property type="match status" value="1"/>
</dbReference>
<dbReference type="InterPro" id="IPR001789">
    <property type="entry name" value="Sig_transdc_resp-reg_receiver"/>
</dbReference>
<evidence type="ECO:0000313" key="7">
    <source>
        <dbReference type="Proteomes" id="UP000659630"/>
    </source>
</evidence>
<dbReference type="Proteomes" id="UP000659630">
    <property type="component" value="Unassembled WGS sequence"/>
</dbReference>
<dbReference type="InterPro" id="IPR051677">
    <property type="entry name" value="AfsR-DnrI-RedD_regulator"/>
</dbReference>
<keyword evidence="7" id="KW-1185">Reference proteome</keyword>
<gene>
    <name evidence="6" type="ORF">H8S23_01695</name>
</gene>
<dbReference type="SMART" id="SM00448">
    <property type="entry name" value="REC"/>
    <property type="match status" value="1"/>
</dbReference>
<dbReference type="GO" id="GO:0003677">
    <property type="term" value="F:DNA binding"/>
    <property type="evidence" value="ECO:0007669"/>
    <property type="project" value="UniProtKB-KW"/>
</dbReference>
<name>A0A923I8I5_9FIRM</name>
<feature type="domain" description="Response regulatory" evidence="5">
    <location>
        <begin position="4"/>
        <end position="120"/>
    </location>
</feature>
<keyword evidence="4" id="KW-0597">Phosphoprotein</keyword>
<dbReference type="PROSITE" id="PS50110">
    <property type="entry name" value="RESPONSE_REGULATORY"/>
    <property type="match status" value="1"/>
</dbReference>
<evidence type="ECO:0000313" key="6">
    <source>
        <dbReference type="EMBL" id="MBC5580213.1"/>
    </source>
</evidence>
<evidence type="ECO:0000259" key="5">
    <source>
        <dbReference type="PROSITE" id="PS50110"/>
    </source>
</evidence>
<dbReference type="Gene3D" id="3.40.50.2300">
    <property type="match status" value="1"/>
</dbReference>
<reference evidence="6" key="1">
    <citation type="submission" date="2020-08" db="EMBL/GenBank/DDBJ databases">
        <title>Genome public.</title>
        <authorList>
            <person name="Liu C."/>
            <person name="Sun Q."/>
        </authorList>
    </citation>
    <scope>NUCLEOTIDE SEQUENCE</scope>
    <source>
        <strain evidence="6">BX8</strain>
    </source>
</reference>